<evidence type="ECO:0000256" key="2">
    <source>
        <dbReference type="SAM" id="SignalP"/>
    </source>
</evidence>
<protein>
    <submittedName>
        <fullName evidence="5">Acyl-CoA thioester hydrolase/BAAT C-terminal domain-containing protein</fullName>
    </submittedName>
</protein>
<organism evidence="5 6">
    <name type="scientific">Kitasatospora arboriphila</name>
    <dbReference type="NCBI Taxonomy" id="258052"/>
    <lineage>
        <taxon>Bacteria</taxon>
        <taxon>Bacillati</taxon>
        <taxon>Actinomycetota</taxon>
        <taxon>Actinomycetes</taxon>
        <taxon>Kitasatosporales</taxon>
        <taxon>Streptomycetaceae</taxon>
        <taxon>Kitasatospora</taxon>
    </lineage>
</organism>
<keyword evidence="6" id="KW-1185">Reference proteome</keyword>
<comment type="similarity">
    <text evidence="1">Belongs to the C/M/P thioester hydrolase family.</text>
</comment>
<dbReference type="Gene3D" id="2.60.40.2240">
    <property type="entry name" value="Acyl-CoA thioester hydrolase/BAAT N-terminal domain"/>
    <property type="match status" value="1"/>
</dbReference>
<comment type="caution">
    <text evidence="5">The sequence shown here is derived from an EMBL/GenBank/DDBJ whole genome shotgun (WGS) entry which is preliminary data.</text>
</comment>
<dbReference type="PANTHER" id="PTHR10824:SF4">
    <property type="entry name" value="ACYL-COENZYME A THIOESTERASE 1-LIKE"/>
    <property type="match status" value="1"/>
</dbReference>
<dbReference type="PIRSF" id="PIRSF016521">
    <property type="entry name" value="Acyl-CoA_hydro"/>
    <property type="match status" value="1"/>
</dbReference>
<evidence type="ECO:0000313" key="5">
    <source>
        <dbReference type="EMBL" id="GAA1072238.1"/>
    </source>
</evidence>
<evidence type="ECO:0000256" key="1">
    <source>
        <dbReference type="ARBA" id="ARBA00006538"/>
    </source>
</evidence>
<keyword evidence="5" id="KW-0378">Hydrolase</keyword>
<accession>A0ABN1TDI2</accession>
<sequence>MRTAAVALAVLFGPVAAGCSAGADRHAGVEAEAVTLADAPVHLRITGLAGGEQVTVTSSADDHRGQQWQARAVFRADRHGTVALDTAAPLAGGSYAAADGMGLFWSMDPVGRPADRSGFLPVFPEARPSFDVRITVTAHGRELAGRTLTRQWTGAGVSTERLTVARDHVDGQLFLPPPGTPAKSAVLVFGGSEGGDSQRYTAALLASHGHPALAVAYFAEPGLPATLHDVPLEYFRTAARLLAAQPAAASAPVVVMGYSRGSEAALLLAQDYPDLVRGAVVYSPSAQVNPGLPNGGDAWTVEGRAVPRQPIPLDRVSGPILAVAGESDLLWPAPGWARAIGAAVPGAKPRQALVYPDAGHGVGTFPYLSAPTQFVNPTSGRVDLLGGTRAGNAAAQAAGWPRVLAFLDAVPA</sequence>
<evidence type="ECO:0000259" key="4">
    <source>
        <dbReference type="Pfam" id="PF08840"/>
    </source>
</evidence>
<dbReference type="SUPFAM" id="SSF53474">
    <property type="entry name" value="alpha/beta-Hydrolases"/>
    <property type="match status" value="1"/>
</dbReference>
<dbReference type="PANTHER" id="PTHR10824">
    <property type="entry name" value="ACYL-COENZYME A THIOESTERASE-RELATED"/>
    <property type="match status" value="1"/>
</dbReference>
<keyword evidence="2" id="KW-0732">Signal</keyword>
<dbReference type="Pfam" id="PF08840">
    <property type="entry name" value="BAAT_C"/>
    <property type="match status" value="1"/>
</dbReference>
<dbReference type="InterPro" id="IPR016662">
    <property type="entry name" value="Acyl-CoA_thioEstase_long-chain"/>
</dbReference>
<dbReference type="GO" id="GO:0016787">
    <property type="term" value="F:hydrolase activity"/>
    <property type="evidence" value="ECO:0007669"/>
    <property type="project" value="UniProtKB-KW"/>
</dbReference>
<dbReference type="InterPro" id="IPR006862">
    <property type="entry name" value="Thio_Ohase/aa_AcTrfase"/>
</dbReference>
<reference evidence="5 6" key="1">
    <citation type="journal article" date="2019" name="Int. J. Syst. Evol. Microbiol.">
        <title>The Global Catalogue of Microorganisms (GCM) 10K type strain sequencing project: providing services to taxonomists for standard genome sequencing and annotation.</title>
        <authorList>
            <consortium name="The Broad Institute Genomics Platform"/>
            <consortium name="The Broad Institute Genome Sequencing Center for Infectious Disease"/>
            <person name="Wu L."/>
            <person name="Ma J."/>
        </authorList>
    </citation>
    <scope>NUCLEOTIDE SEQUENCE [LARGE SCALE GENOMIC DNA]</scope>
    <source>
        <strain evidence="5 6">JCM 13002</strain>
    </source>
</reference>
<dbReference type="InterPro" id="IPR029058">
    <property type="entry name" value="AB_hydrolase_fold"/>
</dbReference>
<dbReference type="RefSeq" id="WP_344622220.1">
    <property type="nucleotide sequence ID" value="NZ_BAAALD010000006.1"/>
</dbReference>
<dbReference type="EMBL" id="BAAALD010000006">
    <property type="protein sequence ID" value="GAA1072238.1"/>
    <property type="molecule type" value="Genomic_DNA"/>
</dbReference>
<evidence type="ECO:0000313" key="6">
    <source>
        <dbReference type="Proteomes" id="UP001499987"/>
    </source>
</evidence>
<dbReference type="InterPro" id="IPR042490">
    <property type="entry name" value="Thio_Ohase/BAAT_N"/>
</dbReference>
<feature type="signal peptide" evidence="2">
    <location>
        <begin position="1"/>
        <end position="17"/>
    </location>
</feature>
<proteinExistence type="inferred from homology"/>
<dbReference type="Pfam" id="PF04775">
    <property type="entry name" value="Bile_Hydr_Trans"/>
    <property type="match status" value="1"/>
</dbReference>
<dbReference type="Proteomes" id="UP001499987">
    <property type="component" value="Unassembled WGS sequence"/>
</dbReference>
<dbReference type="PROSITE" id="PS51257">
    <property type="entry name" value="PROKAR_LIPOPROTEIN"/>
    <property type="match status" value="1"/>
</dbReference>
<gene>
    <name evidence="5" type="ORF">GCM10009663_09730</name>
</gene>
<feature type="chain" id="PRO_5046452521" evidence="2">
    <location>
        <begin position="18"/>
        <end position="412"/>
    </location>
</feature>
<feature type="domain" description="Acyl-CoA thioester hydrolase/bile acid-CoA amino acid N-acetyltransferase" evidence="3">
    <location>
        <begin position="38"/>
        <end position="162"/>
    </location>
</feature>
<feature type="domain" description="BAAT/Acyl-CoA thioester hydrolase C-terminal" evidence="4">
    <location>
        <begin position="309"/>
        <end position="408"/>
    </location>
</feature>
<name>A0ABN1TDI2_9ACTN</name>
<dbReference type="InterPro" id="IPR014940">
    <property type="entry name" value="BAAT_C"/>
</dbReference>
<evidence type="ECO:0000259" key="3">
    <source>
        <dbReference type="Pfam" id="PF04775"/>
    </source>
</evidence>
<dbReference type="Gene3D" id="3.40.50.1820">
    <property type="entry name" value="alpha/beta hydrolase"/>
    <property type="match status" value="1"/>
</dbReference>